<dbReference type="EMBL" id="JTDW01000004">
    <property type="protein sequence ID" value="KJD36370.1"/>
    <property type="molecule type" value="Genomic_DNA"/>
</dbReference>
<evidence type="ECO:0008006" key="4">
    <source>
        <dbReference type="Google" id="ProtNLM"/>
    </source>
</evidence>
<dbReference type="GO" id="GO:0004062">
    <property type="term" value="F:aryl sulfotransferase activity"/>
    <property type="evidence" value="ECO:0007669"/>
    <property type="project" value="InterPro"/>
</dbReference>
<dbReference type="PANTHER" id="PTHR35340">
    <property type="entry name" value="PQQ ENZYME REPEAT PROTEIN-RELATED"/>
    <property type="match status" value="1"/>
</dbReference>
<evidence type="ECO:0000313" key="3">
    <source>
        <dbReference type="Proteomes" id="UP000032578"/>
    </source>
</evidence>
<sequence length="415" mass="46019">MLKYKANYLSAFLLASLAFLTACSNDDSDDTTEESTTDGIDTDSYILVVDTGVNGVFLIDHDGDELVEWDLDGEELGDEAELLDDGSLIVELKTSNSTISFGGYGGKFKKINADKTVDWEISYSDTDYRAHHDFEYLSNGNILFLVWERVTATEAETMGFEANRAIYPEAIVELNPLTEEIIWEWHAKDHLVQEYDSTKENYGVVVDNPNKINVNYNSSQTDGDIMHANGLTLDETSDLIYVTVNYYSEVWVIDHSTTTAEAATSTGGNYNLGGDLIYRFGNPLTYNNTGEVTLNRVHYPNLLDTGNMLVYSNNIYNGQSAVIEYELNPPYELVAGQDNEPTVTWEFTDSNLYSLTTSSAGRMSNGNTLIGVGTAGTIWEVSESGEVLWKNTNFNAIWRTYPVDVDSPAVTALGL</sequence>
<dbReference type="Proteomes" id="UP000032578">
    <property type="component" value="Unassembled WGS sequence"/>
</dbReference>
<dbReference type="PATRIC" id="fig|1435349.4.peg.2109"/>
<comment type="caution">
    <text evidence="2">The sequence shown here is derived from an EMBL/GenBank/DDBJ whole genome shotgun (WGS) entry which is preliminary data.</text>
</comment>
<evidence type="ECO:0000313" key="2">
    <source>
        <dbReference type="EMBL" id="KJD36370.1"/>
    </source>
</evidence>
<dbReference type="PROSITE" id="PS51257">
    <property type="entry name" value="PROKAR_LIPOPROTEIN"/>
    <property type="match status" value="1"/>
</dbReference>
<organism evidence="2 3">
    <name type="scientific">Neotamlana sedimentorum</name>
    <dbReference type="NCBI Taxonomy" id="1435349"/>
    <lineage>
        <taxon>Bacteria</taxon>
        <taxon>Pseudomonadati</taxon>
        <taxon>Bacteroidota</taxon>
        <taxon>Flavobacteriia</taxon>
        <taxon>Flavobacteriales</taxon>
        <taxon>Flavobacteriaceae</taxon>
        <taxon>Neotamlana</taxon>
    </lineage>
</organism>
<name>A0A0D7WB18_9FLAO</name>
<protein>
    <recommendedName>
        <fullName evidence="4">Arylsulfotransferase</fullName>
    </recommendedName>
</protein>
<keyword evidence="3" id="KW-1185">Reference proteome</keyword>
<dbReference type="Pfam" id="PF05935">
    <property type="entry name" value="Arylsulfotrans"/>
    <property type="match status" value="1"/>
</dbReference>
<gene>
    <name evidence="2" type="ORF">PW52_05765</name>
</gene>
<dbReference type="PANTHER" id="PTHR35340:SF5">
    <property type="entry name" value="ASST-DOMAIN-CONTAINING PROTEIN"/>
    <property type="match status" value="1"/>
</dbReference>
<evidence type="ECO:0000256" key="1">
    <source>
        <dbReference type="SAM" id="SignalP"/>
    </source>
</evidence>
<reference evidence="2 3" key="1">
    <citation type="submission" date="2014-11" db="EMBL/GenBank/DDBJ databases">
        <title>Tamlana sedimentorum sp. nov., isolated from shallow sand sediments of the Sea of Japan.</title>
        <authorList>
            <person name="Romanenko L.A."/>
        </authorList>
    </citation>
    <scope>NUCLEOTIDE SEQUENCE [LARGE SCALE GENOMIC DNA]</scope>
    <source>
        <strain evidence="2 3">JCM 19808</strain>
    </source>
</reference>
<accession>A0A0D7WB18</accession>
<feature type="chain" id="PRO_5002325796" description="Arylsulfotransferase" evidence="1">
    <location>
        <begin position="25"/>
        <end position="415"/>
    </location>
</feature>
<feature type="signal peptide" evidence="1">
    <location>
        <begin position="1"/>
        <end position="24"/>
    </location>
</feature>
<dbReference type="AlphaFoldDB" id="A0A0D7WB18"/>
<dbReference type="InterPro" id="IPR053143">
    <property type="entry name" value="Arylsulfate_ST"/>
</dbReference>
<dbReference type="SUPFAM" id="SSF63829">
    <property type="entry name" value="Calcium-dependent phosphotriesterase"/>
    <property type="match status" value="1"/>
</dbReference>
<dbReference type="STRING" id="1435349.PW52_05765"/>
<keyword evidence="1" id="KW-0732">Signal</keyword>
<proteinExistence type="predicted"/>
<dbReference type="InterPro" id="IPR010262">
    <property type="entry name" value="Arylsulfotransferase_bact"/>
</dbReference>